<dbReference type="EMBL" id="BAABHS010000015">
    <property type="protein sequence ID" value="GAA4973248.1"/>
    <property type="molecule type" value="Genomic_DNA"/>
</dbReference>
<evidence type="ECO:0000259" key="7">
    <source>
        <dbReference type="PROSITE" id="PS51296"/>
    </source>
</evidence>
<dbReference type="CDD" id="cd03469">
    <property type="entry name" value="Rieske_RO_Alpha_N"/>
    <property type="match status" value="1"/>
</dbReference>
<gene>
    <name evidence="8" type="ORF">GCM10023205_44610</name>
</gene>
<reference evidence="9" key="1">
    <citation type="journal article" date="2019" name="Int. J. Syst. Evol. Microbiol.">
        <title>The Global Catalogue of Microorganisms (GCM) 10K type strain sequencing project: providing services to taxonomists for standard genome sequencing and annotation.</title>
        <authorList>
            <consortium name="The Broad Institute Genomics Platform"/>
            <consortium name="The Broad Institute Genome Sequencing Center for Infectious Disease"/>
            <person name="Wu L."/>
            <person name="Ma J."/>
        </authorList>
    </citation>
    <scope>NUCLEOTIDE SEQUENCE [LARGE SCALE GENOMIC DNA]</scope>
    <source>
        <strain evidence="9">JCM 17986</strain>
    </source>
</reference>
<keyword evidence="4" id="KW-0560">Oxidoreductase</keyword>
<evidence type="ECO:0000313" key="8">
    <source>
        <dbReference type="EMBL" id="GAA4973248.1"/>
    </source>
</evidence>
<dbReference type="Pfam" id="PF00355">
    <property type="entry name" value="Rieske"/>
    <property type="match status" value="1"/>
</dbReference>
<dbReference type="Gene3D" id="2.102.10.10">
    <property type="entry name" value="Rieske [2Fe-2S] iron-sulphur domain"/>
    <property type="match status" value="1"/>
</dbReference>
<comment type="similarity">
    <text evidence="1">Belongs to the bacterial ring-hydroxylating dioxygenase alpha subunit family.</text>
</comment>
<proteinExistence type="inferred from homology"/>
<evidence type="ECO:0000256" key="6">
    <source>
        <dbReference type="ARBA" id="ARBA00023014"/>
    </source>
</evidence>
<evidence type="ECO:0000313" key="9">
    <source>
        <dbReference type="Proteomes" id="UP001500466"/>
    </source>
</evidence>
<evidence type="ECO:0000256" key="3">
    <source>
        <dbReference type="ARBA" id="ARBA00022723"/>
    </source>
</evidence>
<keyword evidence="6" id="KW-0411">Iron-sulfur</keyword>
<dbReference type="InterPro" id="IPR001663">
    <property type="entry name" value="Rng_hydr_dOase-A"/>
</dbReference>
<evidence type="ECO:0000256" key="5">
    <source>
        <dbReference type="ARBA" id="ARBA00023004"/>
    </source>
</evidence>
<evidence type="ECO:0000256" key="2">
    <source>
        <dbReference type="ARBA" id="ARBA00022714"/>
    </source>
</evidence>
<dbReference type="SUPFAM" id="SSF50022">
    <property type="entry name" value="ISP domain"/>
    <property type="match status" value="1"/>
</dbReference>
<organism evidence="8 9">
    <name type="scientific">Yinghuangia aomiensis</name>
    <dbReference type="NCBI Taxonomy" id="676205"/>
    <lineage>
        <taxon>Bacteria</taxon>
        <taxon>Bacillati</taxon>
        <taxon>Actinomycetota</taxon>
        <taxon>Actinomycetes</taxon>
        <taxon>Kitasatosporales</taxon>
        <taxon>Streptomycetaceae</taxon>
        <taxon>Yinghuangia</taxon>
    </lineage>
</organism>
<keyword evidence="9" id="KW-1185">Reference proteome</keyword>
<dbReference type="PANTHER" id="PTHR43756">
    <property type="entry name" value="CHOLINE MONOOXYGENASE, CHLOROPLASTIC"/>
    <property type="match status" value="1"/>
</dbReference>
<sequence length="388" mass="42044">MKHADVVATARRIIGHLEARTLDLGEAPLRVDASVFTDPERLAREREVLFRRTPQVVGWAGEVAEPGDFLARDIDGVPVLVTRDEGGELHAFLNACTHRGKPVADESADREGTSGTGCGTARRFLCSYHGWQFDGRGALVGLPARQQFPGIDPAEFGLKRLPVAVSAGLIVVGLRPDVEVEGALADVEDAFAGFPYDRTRAVVSETFRLRANWKLTVDINLEGYHIPFLHKATINGLVLNHGIVDTFGPHTRFAVPIAGGFEGLAVVPEEQWPARLPMVNVQTVSPSTVLIESPLSTTMLRVYPGQVPGESVIHMTEGTWEPLDERSIATARINHETNKGVLVNEDFPGAEACQRGFSAGLDTMVVGMGESAVAHWHEVWDKALADAS</sequence>
<dbReference type="Gene3D" id="3.90.380.10">
    <property type="entry name" value="Naphthalene 1,2-dioxygenase Alpha Subunit, Chain A, domain 1"/>
    <property type="match status" value="1"/>
</dbReference>
<dbReference type="Pfam" id="PF00848">
    <property type="entry name" value="Ring_hydroxyl_A"/>
    <property type="match status" value="1"/>
</dbReference>
<dbReference type="Proteomes" id="UP001500466">
    <property type="component" value="Unassembled WGS sequence"/>
</dbReference>
<dbReference type="SUPFAM" id="SSF55961">
    <property type="entry name" value="Bet v1-like"/>
    <property type="match status" value="1"/>
</dbReference>
<accession>A0ABP9HLN9</accession>
<keyword evidence="3" id="KW-0479">Metal-binding</keyword>
<dbReference type="InterPro" id="IPR036922">
    <property type="entry name" value="Rieske_2Fe-2S_sf"/>
</dbReference>
<name>A0ABP9HLN9_9ACTN</name>
<keyword evidence="2" id="KW-0001">2Fe-2S</keyword>
<evidence type="ECO:0000256" key="1">
    <source>
        <dbReference type="ARBA" id="ARBA00008751"/>
    </source>
</evidence>
<dbReference type="PANTHER" id="PTHR43756:SF1">
    <property type="entry name" value="3-PHENYLPROPIONATE_CINNAMIC ACID DIOXYGENASE SUBUNIT ALPHA"/>
    <property type="match status" value="1"/>
</dbReference>
<dbReference type="RefSeq" id="WP_345677376.1">
    <property type="nucleotide sequence ID" value="NZ_BAABHS010000015.1"/>
</dbReference>
<dbReference type="InterPro" id="IPR015879">
    <property type="entry name" value="Ring_hydroxy_dOase_asu_C_dom"/>
</dbReference>
<dbReference type="InterPro" id="IPR017941">
    <property type="entry name" value="Rieske_2Fe-2S"/>
</dbReference>
<feature type="domain" description="Rieske" evidence="7">
    <location>
        <begin position="56"/>
        <end position="172"/>
    </location>
</feature>
<evidence type="ECO:0000256" key="4">
    <source>
        <dbReference type="ARBA" id="ARBA00023002"/>
    </source>
</evidence>
<keyword evidence="5" id="KW-0408">Iron</keyword>
<dbReference type="PROSITE" id="PS51296">
    <property type="entry name" value="RIESKE"/>
    <property type="match status" value="1"/>
</dbReference>
<protein>
    <recommendedName>
        <fullName evidence="7">Rieske domain-containing protein</fullName>
    </recommendedName>
</protein>
<comment type="caution">
    <text evidence="8">The sequence shown here is derived from an EMBL/GenBank/DDBJ whole genome shotgun (WGS) entry which is preliminary data.</text>
</comment>